<dbReference type="EC" id="2.4.1.252" evidence="4"/>
<dbReference type="Pfam" id="PF00534">
    <property type="entry name" value="Glycos_transf_1"/>
    <property type="match status" value="1"/>
</dbReference>
<dbReference type="InterPro" id="IPR029063">
    <property type="entry name" value="SAM-dependent_MTases_sf"/>
</dbReference>
<sequence length="689" mass="79542">MDSLQKQGFTSLSGDVQKRMMNNKLTEGETLFAKGKIEEAEECFLSIVENGLNNKEVYNNLGVIAFQKEDTKKAIDYFTRSLEIDPLYRDAIVNYTNLLRTLNQLHIAVPLLEKIAEINPNDKEIIQLLEDIRSTPPSRSKIAILCLPGFESFLGNIVNFLKTKYEVRTCYTKDEQEIESTVEWADIVWLEWANEMAIYATSKVPSISQKKVLCRIHSYEVLRGYLPHTDWSKINMAIFVADHVKKIAHETYPSIANETKCLVIKNGVDLQKFSFKKREPGFNLAIAGDINYKKNPAMWVEIMNRLVKLNSQYTLKVAGDFQESQYKYYFENIIPRLGLEKNIKFFGRIKDIPEWFEKERINYLLTTSVFESFGYGIAEAMAMGYKPLIHNFPNADGIWPQNCIFSNTNELIEILKDTGSYNSQEYHEFVRNRYSLNSQLEAIESMMEDLMIPDIGSRNSKTGEAVPTNKIFGLPHGNSGAGIYLPQDYWEKRGNNYVVNKNDYDDGVEIPTLDKLMKKYRLYNSRILEVGSGYGRIYQKLGSKCSNFTMCDFSNTMRRECEKITGILPDYWNGHKSPYPDNSFDLVILFSVLLHVPDEQINNIFSEICRVAKDYVFITTYTGNLKVLAAHCFKHDYQKLFKENGLKVTFEKVINADQRTNFRTNWLVKKQPLTHKLESANVDLLRTTD</sequence>
<dbReference type="CDD" id="cd02440">
    <property type="entry name" value="AdoMet_MTases"/>
    <property type="match status" value="1"/>
</dbReference>
<dbReference type="PROSITE" id="PS50293">
    <property type="entry name" value="TPR_REGION"/>
    <property type="match status" value="1"/>
</dbReference>
<dbReference type="SUPFAM" id="SSF48452">
    <property type="entry name" value="TPR-like"/>
    <property type="match status" value="1"/>
</dbReference>
<dbReference type="PANTHER" id="PTHR12526">
    <property type="entry name" value="GLYCOSYLTRANSFERASE"/>
    <property type="match status" value="1"/>
</dbReference>
<dbReference type="SUPFAM" id="SSF53335">
    <property type="entry name" value="S-adenosyl-L-methionine-dependent methyltransferases"/>
    <property type="match status" value="1"/>
</dbReference>
<dbReference type="Gene3D" id="1.25.40.10">
    <property type="entry name" value="Tetratricopeptide repeat domain"/>
    <property type="match status" value="1"/>
</dbReference>
<protein>
    <submittedName>
        <fullName evidence="4">GDP-mannose:cellobiosyl-diphosphopolyprenol alpha-mannosyltransferase</fullName>
        <ecNumber evidence="4">2.4.1.252</ecNumber>
    </submittedName>
</protein>
<feature type="domain" description="Methyltransferase type 11" evidence="3">
    <location>
        <begin position="528"/>
        <end position="613"/>
    </location>
</feature>
<gene>
    <name evidence="4" type="primary">gumH_1</name>
    <name evidence="4" type="ORF">SCARUB_02699</name>
</gene>
<feature type="domain" description="Glycosyl transferase family 1" evidence="2">
    <location>
        <begin position="271"/>
        <end position="394"/>
    </location>
</feature>
<evidence type="ECO:0000313" key="5">
    <source>
        <dbReference type="Proteomes" id="UP000094056"/>
    </source>
</evidence>
<dbReference type="Proteomes" id="UP000094056">
    <property type="component" value="Unassembled WGS sequence"/>
</dbReference>
<feature type="repeat" description="TPR" evidence="1">
    <location>
        <begin position="55"/>
        <end position="88"/>
    </location>
</feature>
<evidence type="ECO:0000259" key="3">
    <source>
        <dbReference type="Pfam" id="PF08241"/>
    </source>
</evidence>
<dbReference type="InterPro" id="IPR001296">
    <property type="entry name" value="Glyco_trans_1"/>
</dbReference>
<dbReference type="AlphaFoldDB" id="A0A1E3X985"/>
<dbReference type="InterPro" id="IPR011990">
    <property type="entry name" value="TPR-like_helical_dom_sf"/>
</dbReference>
<dbReference type="PROSITE" id="PS50005">
    <property type="entry name" value="TPR"/>
    <property type="match status" value="1"/>
</dbReference>
<keyword evidence="4" id="KW-0808">Transferase</keyword>
<evidence type="ECO:0000256" key="1">
    <source>
        <dbReference type="PROSITE-ProRule" id="PRU00339"/>
    </source>
</evidence>
<dbReference type="GO" id="GO:0008757">
    <property type="term" value="F:S-adenosylmethionine-dependent methyltransferase activity"/>
    <property type="evidence" value="ECO:0007669"/>
    <property type="project" value="InterPro"/>
</dbReference>
<organism evidence="4 5">
    <name type="scientific">Candidatus Scalindua rubra</name>
    <dbReference type="NCBI Taxonomy" id="1872076"/>
    <lineage>
        <taxon>Bacteria</taxon>
        <taxon>Pseudomonadati</taxon>
        <taxon>Planctomycetota</taxon>
        <taxon>Candidatus Brocadiia</taxon>
        <taxon>Candidatus Brocadiales</taxon>
        <taxon>Candidatus Scalinduaceae</taxon>
        <taxon>Candidatus Scalindua</taxon>
    </lineage>
</organism>
<dbReference type="InterPro" id="IPR019734">
    <property type="entry name" value="TPR_rpt"/>
</dbReference>
<accession>A0A1E3X985</accession>
<dbReference type="SUPFAM" id="SSF53756">
    <property type="entry name" value="UDP-Glycosyltransferase/glycogen phosphorylase"/>
    <property type="match status" value="1"/>
</dbReference>
<dbReference type="Pfam" id="PF00515">
    <property type="entry name" value="TPR_1"/>
    <property type="match status" value="1"/>
</dbReference>
<dbReference type="Gene3D" id="3.40.50.150">
    <property type="entry name" value="Vaccinia Virus protein VP39"/>
    <property type="match status" value="1"/>
</dbReference>
<dbReference type="InterPro" id="IPR013216">
    <property type="entry name" value="Methyltransf_11"/>
</dbReference>
<dbReference type="Pfam" id="PF08241">
    <property type="entry name" value="Methyltransf_11"/>
    <property type="match status" value="1"/>
</dbReference>
<dbReference type="SMART" id="SM00028">
    <property type="entry name" value="TPR"/>
    <property type="match status" value="1"/>
</dbReference>
<proteinExistence type="predicted"/>
<dbReference type="GO" id="GO:0016757">
    <property type="term" value="F:glycosyltransferase activity"/>
    <property type="evidence" value="ECO:0007669"/>
    <property type="project" value="UniProtKB-KW"/>
</dbReference>
<keyword evidence="1" id="KW-0802">TPR repeat</keyword>
<evidence type="ECO:0000313" key="4">
    <source>
        <dbReference type="EMBL" id="ODS32180.1"/>
    </source>
</evidence>
<name>A0A1E3X985_9BACT</name>
<dbReference type="Gene3D" id="3.40.50.2000">
    <property type="entry name" value="Glycogen Phosphorylase B"/>
    <property type="match status" value="2"/>
</dbReference>
<comment type="caution">
    <text evidence="4">The sequence shown here is derived from an EMBL/GenBank/DDBJ whole genome shotgun (WGS) entry which is preliminary data.</text>
</comment>
<evidence type="ECO:0000259" key="2">
    <source>
        <dbReference type="Pfam" id="PF00534"/>
    </source>
</evidence>
<dbReference type="EMBL" id="MAYW01000074">
    <property type="protein sequence ID" value="ODS32180.1"/>
    <property type="molecule type" value="Genomic_DNA"/>
</dbReference>
<keyword evidence="4" id="KW-0328">Glycosyltransferase</keyword>
<reference evidence="4 5" key="1">
    <citation type="submission" date="2016-07" db="EMBL/GenBank/DDBJ databases">
        <title>Draft genome of Scalindua rubra, obtained from a brine-seawater interface in the Red Sea, sheds light on salt adaptation in anammox bacteria.</title>
        <authorList>
            <person name="Speth D.R."/>
            <person name="Lagkouvardos I."/>
            <person name="Wang Y."/>
            <person name="Qian P.-Y."/>
            <person name="Dutilh B.E."/>
            <person name="Jetten M.S."/>
        </authorList>
    </citation>
    <scope>NUCLEOTIDE SEQUENCE [LARGE SCALE GENOMIC DNA]</scope>
    <source>
        <strain evidence="4">BSI-1</strain>
    </source>
</reference>